<dbReference type="Proteomes" id="UP000299102">
    <property type="component" value="Unassembled WGS sequence"/>
</dbReference>
<protein>
    <submittedName>
        <fullName evidence="1">Uncharacterized protein</fullName>
    </submittedName>
</protein>
<sequence>MTKTSPGPRREFAVLRDTWGGSNAAFYTRADLWGRGQRASFRPWPERLSSIAIVDGKHGAGADKTDNLISIRINKISTPHRFSAWRGRLEGVLADAGTDRHRLLKVPSEAWGE</sequence>
<keyword evidence="2" id="KW-1185">Reference proteome</keyword>
<comment type="caution">
    <text evidence="1">The sequence shown here is derived from an EMBL/GenBank/DDBJ whole genome shotgun (WGS) entry which is preliminary data.</text>
</comment>
<proteinExistence type="predicted"/>
<reference evidence="1 2" key="1">
    <citation type="journal article" date="2019" name="Commun. Biol.">
        <title>The bagworm genome reveals a unique fibroin gene that provides high tensile strength.</title>
        <authorList>
            <person name="Kono N."/>
            <person name="Nakamura H."/>
            <person name="Ohtoshi R."/>
            <person name="Tomita M."/>
            <person name="Numata K."/>
            <person name="Arakawa K."/>
        </authorList>
    </citation>
    <scope>NUCLEOTIDE SEQUENCE [LARGE SCALE GENOMIC DNA]</scope>
</reference>
<organism evidence="1 2">
    <name type="scientific">Eumeta variegata</name>
    <name type="common">Bagworm moth</name>
    <name type="synonym">Eumeta japonica</name>
    <dbReference type="NCBI Taxonomy" id="151549"/>
    <lineage>
        <taxon>Eukaryota</taxon>
        <taxon>Metazoa</taxon>
        <taxon>Ecdysozoa</taxon>
        <taxon>Arthropoda</taxon>
        <taxon>Hexapoda</taxon>
        <taxon>Insecta</taxon>
        <taxon>Pterygota</taxon>
        <taxon>Neoptera</taxon>
        <taxon>Endopterygota</taxon>
        <taxon>Lepidoptera</taxon>
        <taxon>Glossata</taxon>
        <taxon>Ditrysia</taxon>
        <taxon>Tineoidea</taxon>
        <taxon>Psychidae</taxon>
        <taxon>Oiketicinae</taxon>
        <taxon>Eumeta</taxon>
    </lineage>
</organism>
<evidence type="ECO:0000313" key="1">
    <source>
        <dbReference type="EMBL" id="GBP77689.1"/>
    </source>
</evidence>
<name>A0A4C1YSR6_EUMVA</name>
<dbReference type="EMBL" id="BGZK01001342">
    <property type="protein sequence ID" value="GBP77689.1"/>
    <property type="molecule type" value="Genomic_DNA"/>
</dbReference>
<evidence type="ECO:0000313" key="2">
    <source>
        <dbReference type="Proteomes" id="UP000299102"/>
    </source>
</evidence>
<gene>
    <name evidence="1" type="ORF">EVAR_60401_1</name>
</gene>
<accession>A0A4C1YSR6</accession>
<dbReference type="AlphaFoldDB" id="A0A4C1YSR6"/>